<dbReference type="GO" id="GO:0008170">
    <property type="term" value="F:N-methyltransferase activity"/>
    <property type="evidence" value="ECO:0007669"/>
    <property type="project" value="InterPro"/>
</dbReference>
<keyword evidence="2" id="KW-0808">Transferase</keyword>
<evidence type="ECO:0000259" key="5">
    <source>
        <dbReference type="Pfam" id="PF01555"/>
    </source>
</evidence>
<dbReference type="CDD" id="cd02440">
    <property type="entry name" value="AdoMet_MTases"/>
    <property type="match status" value="1"/>
</dbReference>
<feature type="domain" description="DNA methylase N-4/N-6" evidence="5">
    <location>
        <begin position="120"/>
        <end position="242"/>
    </location>
</feature>
<evidence type="ECO:0000256" key="1">
    <source>
        <dbReference type="ARBA" id="ARBA00022603"/>
    </source>
</evidence>
<evidence type="ECO:0000256" key="4">
    <source>
        <dbReference type="RuleBase" id="RU362026"/>
    </source>
</evidence>
<dbReference type="GeneID" id="97491940"/>
<dbReference type="eggNOG" id="COG0863">
    <property type="taxonomic scope" value="Bacteria"/>
</dbReference>
<protein>
    <recommendedName>
        <fullName evidence="4">Methyltransferase</fullName>
        <ecNumber evidence="4">2.1.1.-</ecNumber>
    </recommendedName>
</protein>
<feature type="domain" description="DNA methylase N-4/N-6" evidence="5">
    <location>
        <begin position="11"/>
        <end position="86"/>
    </location>
</feature>
<dbReference type="EC" id="2.1.1.-" evidence="4"/>
<dbReference type="KEGG" id="med:MELS_0973"/>
<dbReference type="InterPro" id="IPR029063">
    <property type="entry name" value="SAM-dependent_MTases_sf"/>
</dbReference>
<dbReference type="InterPro" id="IPR001091">
    <property type="entry name" value="RM_Methyltransferase"/>
</dbReference>
<keyword evidence="3" id="KW-0680">Restriction system</keyword>
<dbReference type="Pfam" id="PF01555">
    <property type="entry name" value="N6_N4_Mtase"/>
    <property type="match status" value="2"/>
</dbReference>
<dbReference type="GO" id="GO:0009307">
    <property type="term" value="P:DNA restriction-modification system"/>
    <property type="evidence" value="ECO:0007669"/>
    <property type="project" value="UniProtKB-KW"/>
</dbReference>
<evidence type="ECO:0000256" key="3">
    <source>
        <dbReference type="ARBA" id="ARBA00022747"/>
    </source>
</evidence>
<dbReference type="GO" id="GO:0003677">
    <property type="term" value="F:DNA binding"/>
    <property type="evidence" value="ECO:0007669"/>
    <property type="project" value="InterPro"/>
</dbReference>
<dbReference type="PANTHER" id="PTHR14911">
    <property type="entry name" value="THUMP DOMAIN-CONTAINING"/>
    <property type="match status" value="1"/>
</dbReference>
<keyword evidence="7" id="KW-1185">Reference proteome</keyword>
<dbReference type="PANTHER" id="PTHR14911:SF13">
    <property type="entry name" value="TRNA (GUANINE(6)-N2)-METHYLTRANSFERASE THUMP3"/>
    <property type="match status" value="1"/>
</dbReference>
<evidence type="ECO:0000313" key="7">
    <source>
        <dbReference type="Proteomes" id="UP000010111"/>
    </source>
</evidence>
<dbReference type="PRINTS" id="PR00508">
    <property type="entry name" value="S21N4MTFRASE"/>
</dbReference>
<dbReference type="RefSeq" id="WP_014015929.1">
    <property type="nucleotide sequence ID" value="NC_015873.1"/>
</dbReference>
<dbReference type="InterPro" id="IPR002941">
    <property type="entry name" value="DNA_methylase_N4/N6"/>
</dbReference>
<reference evidence="6 7" key="1">
    <citation type="journal article" date="2011" name="J. Bacteriol.">
        <title>Genome Sequence of the Ruminal Bacterium Megasphaera elsdenii.</title>
        <authorList>
            <person name="Marx H."/>
            <person name="Graf A.B."/>
            <person name="Tatto N."/>
            <person name="Thallinger G.G."/>
            <person name="Mattanovich D."/>
            <person name="Sauer M."/>
        </authorList>
    </citation>
    <scope>NUCLEOTIDE SEQUENCE [LARGE SCALE GENOMIC DNA]</scope>
    <source>
        <strain evidence="6 7">DSM 20460</strain>
    </source>
</reference>
<proteinExistence type="inferred from homology"/>
<dbReference type="Proteomes" id="UP000010111">
    <property type="component" value="Chromosome"/>
</dbReference>
<accession>G0VP17</accession>
<dbReference type="HOGENOM" id="CLU_063228_0_0_9"/>
<name>G0VP17_MEGEL</name>
<organism evidence="6 7">
    <name type="scientific">Megasphaera elsdenii DSM 20460</name>
    <dbReference type="NCBI Taxonomy" id="1064535"/>
    <lineage>
        <taxon>Bacteria</taxon>
        <taxon>Bacillati</taxon>
        <taxon>Bacillota</taxon>
        <taxon>Negativicutes</taxon>
        <taxon>Veillonellales</taxon>
        <taxon>Veillonellaceae</taxon>
        <taxon>Megasphaera</taxon>
    </lineage>
</organism>
<keyword evidence="1 6" id="KW-0489">Methyltransferase</keyword>
<gene>
    <name evidence="6" type="ORF">MELS_0973</name>
</gene>
<dbReference type="GO" id="GO:0030488">
    <property type="term" value="P:tRNA methylation"/>
    <property type="evidence" value="ECO:0007669"/>
    <property type="project" value="TreeGrafter"/>
</dbReference>
<evidence type="ECO:0000313" key="6">
    <source>
        <dbReference type="EMBL" id="CCC73195.1"/>
    </source>
</evidence>
<dbReference type="EMBL" id="HE576794">
    <property type="protein sequence ID" value="CCC73195.1"/>
    <property type="molecule type" value="Genomic_DNA"/>
</dbReference>
<comment type="similarity">
    <text evidence="4">Belongs to the N(4)/N(6)-methyltransferase family.</text>
</comment>
<dbReference type="GO" id="GO:0016423">
    <property type="term" value="F:tRNA (guanine) methyltransferase activity"/>
    <property type="evidence" value="ECO:0007669"/>
    <property type="project" value="TreeGrafter"/>
</dbReference>
<dbReference type="SUPFAM" id="SSF53335">
    <property type="entry name" value="S-adenosyl-L-methionine-dependent methyltransferases"/>
    <property type="match status" value="2"/>
</dbReference>
<sequence>MKWQPDDFTLEMTSVWSFPQRGKWATHDGNYRGNWSPYIPRNLILRYSGEGDRILDCFVGGGTTLVEAKLLSRNCIGVDVNEQALDRCRKKCDFSCPNMGKIYLKQGDARNLHFIQDASIDFICTHPPYANIIQYSQDIEQDLSRLDVDSFLAEIKKVVCECYRVLKKGKFCAILMGDIRKKGHVIPLSFWVMDLFLQQGFSLKEMIIKEQHNCRATGFWKTNSVKYNFLLLAHEHLFVFHKIS</sequence>
<dbReference type="STRING" id="1064535.MELS_0973"/>
<dbReference type="AlphaFoldDB" id="G0VP17"/>
<evidence type="ECO:0000256" key="2">
    <source>
        <dbReference type="ARBA" id="ARBA00022679"/>
    </source>
</evidence>
<dbReference type="Gene3D" id="3.40.50.150">
    <property type="entry name" value="Vaccinia Virus protein VP39"/>
    <property type="match status" value="2"/>
</dbReference>